<dbReference type="EMBL" id="WWNE01000006">
    <property type="protein sequence ID" value="NBG66069.1"/>
    <property type="molecule type" value="Genomic_DNA"/>
</dbReference>
<dbReference type="InterPro" id="IPR032574">
    <property type="entry name" value="DUF4924"/>
</dbReference>
<name>A0A6N9NJN3_9FLAO</name>
<gene>
    <name evidence="1" type="ORF">GQN54_08050</name>
</gene>
<protein>
    <submittedName>
        <fullName evidence="1">DUF4924 family protein</fullName>
    </submittedName>
</protein>
<organism evidence="1 2">
    <name type="scientific">Acidiluteibacter ferrifornacis</name>
    <dbReference type="NCBI Taxonomy" id="2692424"/>
    <lineage>
        <taxon>Bacteria</taxon>
        <taxon>Pseudomonadati</taxon>
        <taxon>Bacteroidota</taxon>
        <taxon>Flavobacteriia</taxon>
        <taxon>Flavobacteriales</taxon>
        <taxon>Cryomorphaceae</taxon>
        <taxon>Acidiluteibacter</taxon>
    </lineage>
</organism>
<comment type="caution">
    <text evidence="1">The sequence shown here is derived from an EMBL/GenBank/DDBJ whole genome shotgun (WGS) entry which is preliminary data.</text>
</comment>
<sequence length="186" mass="21278">MLIAQLKKETNIAEYIIYMWQIEDIIRSYKFDLDRIDQEVVAKYPQPLEVKVKIKEWYAELIEMMIEEGIQQTGHLSYINADIMGLGILHQTLLTTIQDKEYKALYDDAKVHIAALMQKSDGKYINEIEACLNGLYGLLLLRLKGMNISEGTKASMASISALLAHMVVQYNNMKTGKLNLTDVMNN</sequence>
<dbReference type="Pfam" id="PF16271">
    <property type="entry name" value="DUF4924"/>
    <property type="match status" value="1"/>
</dbReference>
<accession>A0A6N9NJN3</accession>
<evidence type="ECO:0000313" key="2">
    <source>
        <dbReference type="Proteomes" id="UP000470771"/>
    </source>
</evidence>
<reference evidence="1 2" key="1">
    <citation type="submission" date="2019-12" db="EMBL/GenBank/DDBJ databases">
        <authorList>
            <person name="Zhao J."/>
        </authorList>
    </citation>
    <scope>NUCLEOTIDE SEQUENCE [LARGE SCALE GENOMIC DNA]</scope>
    <source>
        <strain evidence="1 2">S-15</strain>
    </source>
</reference>
<keyword evidence="2" id="KW-1185">Reference proteome</keyword>
<dbReference type="AlphaFoldDB" id="A0A6N9NJN3"/>
<dbReference type="Proteomes" id="UP000470771">
    <property type="component" value="Unassembled WGS sequence"/>
</dbReference>
<evidence type="ECO:0000313" key="1">
    <source>
        <dbReference type="EMBL" id="NBG66069.1"/>
    </source>
</evidence>
<proteinExistence type="predicted"/>
<dbReference type="RefSeq" id="WP_160633014.1">
    <property type="nucleotide sequence ID" value="NZ_WWNE01000006.1"/>
</dbReference>